<organism evidence="1 2">
    <name type="scientific">Paraburkholderia bengalensis</name>
    <dbReference type="NCBI Taxonomy" id="2747562"/>
    <lineage>
        <taxon>Bacteria</taxon>
        <taxon>Pseudomonadati</taxon>
        <taxon>Pseudomonadota</taxon>
        <taxon>Betaproteobacteria</taxon>
        <taxon>Burkholderiales</taxon>
        <taxon>Burkholderiaceae</taxon>
        <taxon>Paraburkholderia</taxon>
    </lineage>
</organism>
<dbReference type="Proteomes" id="UP001386437">
    <property type="component" value="Unassembled WGS sequence"/>
</dbReference>
<dbReference type="EMBL" id="JACFYJ010000149">
    <property type="protein sequence ID" value="MEI6003015.1"/>
    <property type="molecule type" value="Genomic_DNA"/>
</dbReference>
<accession>A0ABU8J5R6</accession>
<protein>
    <submittedName>
        <fullName evidence="1">Uncharacterized protein</fullName>
    </submittedName>
</protein>
<proteinExistence type="predicted"/>
<evidence type="ECO:0000313" key="1">
    <source>
        <dbReference type="EMBL" id="MEI6003015.1"/>
    </source>
</evidence>
<gene>
    <name evidence="1" type="ORF">H3V53_39825</name>
</gene>
<sequence>MTVQLPRTIGIEKPSWFDIKTVDDGVRNFGALNSPKSQLCEKVTLELADYGVVRAITSFFVTCLPLESVIAHSSVAPKCVGGQVSRRGDDVVDRGRHDVAEVLRLHVRVCANRAGECGVSMELAQQFLDN</sequence>
<name>A0ABU8J5R6_9BURK</name>
<keyword evidence="2" id="KW-1185">Reference proteome</keyword>
<evidence type="ECO:0000313" key="2">
    <source>
        <dbReference type="Proteomes" id="UP001386437"/>
    </source>
</evidence>
<reference evidence="1 2" key="1">
    <citation type="journal article" date="2022" name="Arch. Microbiol.">
        <title>Paraburkholderia bengalensis sp. nov. isolated from roots of Oryza sativa, IR64.</title>
        <authorList>
            <person name="Nag P."/>
            <person name="Mondal N."/>
            <person name="Sarkar J."/>
            <person name="Das S."/>
        </authorList>
    </citation>
    <scope>NUCLEOTIDE SEQUENCE [LARGE SCALE GENOMIC DNA]</scope>
    <source>
        <strain evidence="1 2">IR64_4_BI</strain>
    </source>
</reference>
<dbReference type="RefSeq" id="WP_336602580.1">
    <property type="nucleotide sequence ID" value="NZ_JACFYJ010000149.1"/>
</dbReference>
<comment type="caution">
    <text evidence="1">The sequence shown here is derived from an EMBL/GenBank/DDBJ whole genome shotgun (WGS) entry which is preliminary data.</text>
</comment>